<keyword evidence="4" id="KW-1185">Reference proteome</keyword>
<dbReference type="PANTHER" id="PTHR35563:SF2">
    <property type="entry name" value="BARREL METAL-DEPENDENT HYDROLASE, PUTATIVE (AFU_ORTHOLOGUE AFUA_1G16240)-RELATED"/>
    <property type="match status" value="1"/>
</dbReference>
<evidence type="ECO:0000313" key="4">
    <source>
        <dbReference type="Proteomes" id="UP001595593"/>
    </source>
</evidence>
<comment type="caution">
    <text evidence="3">The sequence shown here is derived from an EMBL/GenBank/DDBJ whole genome shotgun (WGS) entry which is preliminary data.</text>
</comment>
<dbReference type="Gene3D" id="3.20.20.140">
    <property type="entry name" value="Metal-dependent hydrolases"/>
    <property type="match status" value="1"/>
</dbReference>
<reference evidence="4" key="1">
    <citation type="journal article" date="2019" name="Int. J. Syst. Evol. Microbiol.">
        <title>The Global Catalogue of Microorganisms (GCM) 10K type strain sequencing project: providing services to taxonomists for standard genome sequencing and annotation.</title>
        <authorList>
            <consortium name="The Broad Institute Genomics Platform"/>
            <consortium name="The Broad Institute Genome Sequencing Center for Infectious Disease"/>
            <person name="Wu L."/>
            <person name="Ma J."/>
        </authorList>
    </citation>
    <scope>NUCLEOTIDE SEQUENCE [LARGE SCALE GENOMIC DNA]</scope>
    <source>
        <strain evidence="4">KCTC 52094</strain>
    </source>
</reference>
<dbReference type="Proteomes" id="UP001595593">
    <property type="component" value="Unassembled WGS sequence"/>
</dbReference>
<dbReference type="PANTHER" id="PTHR35563">
    <property type="entry name" value="BARREL METAL-DEPENDENT HYDROLASE, PUTATIVE (AFU_ORTHOLOGUE AFUA_1G16240)-RELATED"/>
    <property type="match status" value="1"/>
</dbReference>
<sequence length="337" mass="35150">MMSRRQGFQLAGAAGLAAMGGMLGGCASGGGAAGGSSGTAAPSTVRTPVGFAVPPGACDCHVHVFPDPTAFPFWSGRAYTPPVATADDLLALQRALHMDRVVIVQPSVYGTDNRATLDGMRQLGPLRARGVAVIGEQTGAAELDAMHAAGIRGIRVNLETGGVTDPAAAGRLLDAAVARIQGRLWHLQIYARLTLIEALRARLAALPMPVVFDHFAGAQAAQGVEQPGFASVLELVRAGRAYVKVSGAYRASSEAPDYPRVAALARALIAANPERIVWGSDWPHPDSVPVAGRGATDIAPPMPIDDGRVLNLLAEWAPDAGLRHRILVDNPARLYDF</sequence>
<feature type="domain" description="Amidohydrolase-related" evidence="2">
    <location>
        <begin position="58"/>
        <end position="337"/>
    </location>
</feature>
<dbReference type="Pfam" id="PF04909">
    <property type="entry name" value="Amidohydro_2"/>
    <property type="match status" value="1"/>
</dbReference>
<evidence type="ECO:0000256" key="1">
    <source>
        <dbReference type="SAM" id="SignalP"/>
    </source>
</evidence>
<feature type="signal peptide" evidence="1">
    <location>
        <begin position="1"/>
        <end position="27"/>
    </location>
</feature>
<dbReference type="InterPro" id="IPR032466">
    <property type="entry name" value="Metal_Hydrolase"/>
</dbReference>
<accession>A0ABV7FYS2</accession>
<evidence type="ECO:0000313" key="3">
    <source>
        <dbReference type="EMBL" id="MFC3123925.1"/>
    </source>
</evidence>
<protein>
    <submittedName>
        <fullName evidence="3">Amidohydrolase family protein</fullName>
    </submittedName>
</protein>
<organism evidence="3 4">
    <name type="scientific">Teichococcus globiformis</name>
    <dbReference type="NCBI Taxonomy" id="2307229"/>
    <lineage>
        <taxon>Bacteria</taxon>
        <taxon>Pseudomonadati</taxon>
        <taxon>Pseudomonadota</taxon>
        <taxon>Alphaproteobacteria</taxon>
        <taxon>Acetobacterales</taxon>
        <taxon>Roseomonadaceae</taxon>
        <taxon>Roseomonas</taxon>
    </lineage>
</organism>
<dbReference type="InterPro" id="IPR006680">
    <property type="entry name" value="Amidohydro-rel"/>
</dbReference>
<gene>
    <name evidence="3" type="ORF">ACFOD4_02535</name>
</gene>
<keyword evidence="1" id="KW-0732">Signal</keyword>
<dbReference type="RefSeq" id="WP_379593284.1">
    <property type="nucleotide sequence ID" value="NZ_JBHRTN010000004.1"/>
</dbReference>
<name>A0ABV7FYS2_9PROT</name>
<proteinExistence type="predicted"/>
<dbReference type="SUPFAM" id="SSF51556">
    <property type="entry name" value="Metallo-dependent hydrolases"/>
    <property type="match status" value="1"/>
</dbReference>
<feature type="chain" id="PRO_5046791186" evidence="1">
    <location>
        <begin position="28"/>
        <end position="337"/>
    </location>
</feature>
<dbReference type="PROSITE" id="PS51257">
    <property type="entry name" value="PROKAR_LIPOPROTEIN"/>
    <property type="match status" value="1"/>
</dbReference>
<evidence type="ECO:0000259" key="2">
    <source>
        <dbReference type="Pfam" id="PF04909"/>
    </source>
</evidence>
<dbReference type="InterPro" id="IPR052358">
    <property type="entry name" value="Aro_Compnd_Degr_Hydrolases"/>
</dbReference>
<dbReference type="EMBL" id="JBHRTN010000004">
    <property type="protein sequence ID" value="MFC3123925.1"/>
    <property type="molecule type" value="Genomic_DNA"/>
</dbReference>